<dbReference type="AlphaFoldDB" id="A0A1F4ZVG4"/>
<evidence type="ECO:0000313" key="6">
    <source>
        <dbReference type="EMBL" id="OGD10088.1"/>
    </source>
</evidence>
<dbReference type="InterPro" id="IPR008972">
    <property type="entry name" value="Cupredoxin"/>
</dbReference>
<feature type="domain" description="EfeO-type cupredoxin-like" evidence="5">
    <location>
        <begin position="70"/>
        <end position="156"/>
    </location>
</feature>
<accession>A0A1F4ZVG4</accession>
<feature type="transmembrane region" description="Helical" evidence="4">
    <location>
        <begin position="16"/>
        <end position="35"/>
    </location>
</feature>
<keyword evidence="1" id="KW-0479">Metal-binding</keyword>
<dbReference type="SUPFAM" id="SSF49503">
    <property type="entry name" value="Cupredoxins"/>
    <property type="match status" value="1"/>
</dbReference>
<dbReference type="PANTHER" id="PTHR38439">
    <property type="entry name" value="AURACYANIN-B"/>
    <property type="match status" value="1"/>
</dbReference>
<feature type="region of interest" description="Disordered" evidence="3">
    <location>
        <begin position="46"/>
        <end position="66"/>
    </location>
</feature>
<dbReference type="STRING" id="1797263.A2397_04595"/>
<sequence>MEEKLTPANDNKPMPMLLPVSLAIVALLVVVGFFLTKKDSSQDVMVSETKSSSTMSSDIPSATTAPQMTDSQVKTFELEAGSFYFKPNVISVKKGDKVKVVINSVSMMHDFVIDELNVRMPVTKSGETNSVEFVADKAGTFEFYCSVGQHRQNGQVGTLVVTE</sequence>
<keyword evidence="4" id="KW-0812">Transmembrane</keyword>
<evidence type="ECO:0000259" key="5">
    <source>
        <dbReference type="Pfam" id="PF13473"/>
    </source>
</evidence>
<evidence type="ECO:0000256" key="4">
    <source>
        <dbReference type="SAM" id="Phobius"/>
    </source>
</evidence>
<evidence type="ECO:0000256" key="2">
    <source>
        <dbReference type="ARBA" id="ARBA00023008"/>
    </source>
</evidence>
<evidence type="ECO:0000256" key="1">
    <source>
        <dbReference type="ARBA" id="ARBA00022723"/>
    </source>
</evidence>
<proteinExistence type="predicted"/>
<dbReference type="InterPro" id="IPR050845">
    <property type="entry name" value="Cu-binding_ET"/>
</dbReference>
<dbReference type="Gene3D" id="2.60.40.420">
    <property type="entry name" value="Cupredoxins - blue copper proteins"/>
    <property type="match status" value="1"/>
</dbReference>
<comment type="caution">
    <text evidence="6">The sequence shown here is derived from an EMBL/GenBank/DDBJ whole genome shotgun (WGS) entry which is preliminary data.</text>
</comment>
<gene>
    <name evidence="6" type="ORF">A2397_04595</name>
</gene>
<dbReference type="PANTHER" id="PTHR38439:SF3">
    <property type="entry name" value="COPPER-RESISTANT CUPROPROTEIN COPI"/>
    <property type="match status" value="1"/>
</dbReference>
<dbReference type="InterPro" id="IPR028096">
    <property type="entry name" value="EfeO_Cupredoxin"/>
</dbReference>
<evidence type="ECO:0000313" key="7">
    <source>
        <dbReference type="Proteomes" id="UP000176424"/>
    </source>
</evidence>
<organism evidence="6 7">
    <name type="scientific">Candidatus Amesbacteria bacterium RIFOXYB1_FULL_44_23</name>
    <dbReference type="NCBI Taxonomy" id="1797263"/>
    <lineage>
        <taxon>Bacteria</taxon>
        <taxon>Candidatus Amesiibacteriota</taxon>
    </lineage>
</organism>
<dbReference type="GO" id="GO:0046872">
    <property type="term" value="F:metal ion binding"/>
    <property type="evidence" value="ECO:0007669"/>
    <property type="project" value="UniProtKB-KW"/>
</dbReference>
<name>A0A1F4ZVG4_9BACT</name>
<dbReference type="Proteomes" id="UP000176424">
    <property type="component" value="Unassembled WGS sequence"/>
</dbReference>
<dbReference type="EMBL" id="MEXR01000014">
    <property type="protein sequence ID" value="OGD10088.1"/>
    <property type="molecule type" value="Genomic_DNA"/>
</dbReference>
<protein>
    <recommendedName>
        <fullName evidence="5">EfeO-type cupredoxin-like domain-containing protein</fullName>
    </recommendedName>
</protein>
<keyword evidence="4" id="KW-0472">Membrane</keyword>
<keyword evidence="4" id="KW-1133">Transmembrane helix</keyword>
<keyword evidence="2" id="KW-0186">Copper</keyword>
<reference evidence="6 7" key="1">
    <citation type="journal article" date="2016" name="Nat. Commun.">
        <title>Thousands of microbial genomes shed light on interconnected biogeochemical processes in an aquifer system.</title>
        <authorList>
            <person name="Anantharaman K."/>
            <person name="Brown C.T."/>
            <person name="Hug L.A."/>
            <person name="Sharon I."/>
            <person name="Castelle C.J."/>
            <person name="Probst A.J."/>
            <person name="Thomas B.C."/>
            <person name="Singh A."/>
            <person name="Wilkins M.J."/>
            <person name="Karaoz U."/>
            <person name="Brodie E.L."/>
            <person name="Williams K.H."/>
            <person name="Hubbard S.S."/>
            <person name="Banfield J.F."/>
        </authorList>
    </citation>
    <scope>NUCLEOTIDE SEQUENCE [LARGE SCALE GENOMIC DNA]</scope>
</reference>
<feature type="compositionally biased region" description="Low complexity" evidence="3">
    <location>
        <begin position="47"/>
        <end position="63"/>
    </location>
</feature>
<dbReference type="Pfam" id="PF13473">
    <property type="entry name" value="Cupredoxin_1"/>
    <property type="match status" value="1"/>
</dbReference>
<evidence type="ECO:0000256" key="3">
    <source>
        <dbReference type="SAM" id="MobiDB-lite"/>
    </source>
</evidence>